<dbReference type="FunFam" id="2.60.40.10:FF:000032">
    <property type="entry name" value="palladin isoform X1"/>
    <property type="match status" value="1"/>
</dbReference>
<evidence type="ECO:0000256" key="3">
    <source>
        <dbReference type="ARBA" id="ARBA00022737"/>
    </source>
</evidence>
<dbReference type="SMART" id="SM00408">
    <property type="entry name" value="IGc2"/>
    <property type="match status" value="6"/>
</dbReference>
<dbReference type="OrthoDB" id="114660at2759"/>
<dbReference type="InterPro" id="IPR056701">
    <property type="entry name" value="DUF7799"/>
</dbReference>
<feature type="coiled-coil region" evidence="6">
    <location>
        <begin position="714"/>
        <end position="774"/>
    </location>
</feature>
<feature type="coiled-coil region" evidence="6">
    <location>
        <begin position="61"/>
        <end position="91"/>
    </location>
</feature>
<keyword evidence="6" id="KW-0175">Coiled coil</keyword>
<dbReference type="InterPro" id="IPR003598">
    <property type="entry name" value="Ig_sub2"/>
</dbReference>
<name>A0A238BRN9_9BILA</name>
<keyword evidence="10" id="KW-1185">Reference proteome</keyword>
<dbReference type="GO" id="GO:0040017">
    <property type="term" value="P:positive regulation of locomotion"/>
    <property type="evidence" value="ECO:0007669"/>
    <property type="project" value="UniProtKB-ARBA"/>
</dbReference>
<sequence length="1584" mass="181161">MEDSDRPTTTTVSTIAINAGKKATIVVALLKSVGYACLRIDEMQPRMLEVGESMEETNTLLATHEDLMHRLKSKEDQVEELLARADNLVIQQKEPDVHVYEAMAESLGIAWKELNRQLLMRGFLLTETKRFYELAKRHEEVCFYLFLIYLSYRNIIRCKINVSNQQIISDHCFIGQVKRKRSLIQISSKVRNMLHIMIQRPDADDINDTVSQIQQLIDNLIDVTVSAVDSGADVITQIRVLGSMTDNVESVQETAQACLLIEKTMLKMAAEWELLEESWKNERSKREGQTDKSGVVLPQILSQIENIEKWLQEARTQLGDEQNINTLMQQVLKQHKTLKDIISTIDRNGADPSLHERVMLLQTNLDTFMQEIKKRKDENDKVIAWIAAANIMLNQLGAMETDMRNANAAMAGELAPLARQKAQKVIDDGRQIEHIDQRVNRFITDIQNKLKQIEDLASERMDESKDLIKDQFYRFEKWLTETEQLFAINGRLGSSLDDAIKFHKVHNDMFIEIINKESELNDLWSRTHELSATDRQRLEEFKQRYESLKQVVDERVNLGAAFQQVQKFAKELDSSFESLNTLINSNRSCMNEGLLMQMKEVFQMIEQTVKQEKDQGNKFIETAQSVKVKDPRVDVEQSINSVYNVLNEHERRLKITEETWQRWQDKQIEKQKVIRIVEEVHMWQEETVEMIHNVEKKLESMKVIEEREEVKKIIEKIGKRFQEQTQRIEEAERISKGTESEEAFEKVVIVKKRHKDIEERLTVIKERIRDEEKRISESAKSMTKAPEITSHLRDAQIDEGNRFEFTAYIKGEPVPEIHWFKDGRDVKDNIDYRTAFVNGVATLTIDETFVEDTAVYTVRAHNVAGLAESSAKLFVKSRSEIGPQMEESFKPHFVRQLRNVTITEGDDAFLDCIIVAVPEPKVVWYKDEEAIKESEHIELRFEGDQCSLKVKNTEPSDSGLYTVKATNTVGESTNFCRLTVQSLPVSRTSMMPPSTSSEPLIAPSFAPPLTNQVVQEGARTVLEVRVLGEPPPTIQWKHNDQPLYTTLETHTEDAINGWYRVVIENTRPQHSGMYTVIAKNRAGEARSGATLNVEPRRIPLQQKETNVIQSMTEGFWSDSAIMSSPTPPPVPKHRYHSEIEEFTEKSVTEIGCSPTATVPEFIRPFQNEYVVREGEKFKMDCLMIGNPRPKVRWYFNNQIININSKFCTLSNIGDTYSAVLEPARLDHTGVYKMTAENIRGETESVFLVRVIPRSLKPATIEHVQVTEEYGTYEYEQRIPDEQFLQPQFDNVNGNLRMHEEEQRRLIAKQHSTRLLSPPPAKKQQLQTIHSQQQNLSERYDTQESRELGRPPHFTQTLVSAVAACGDEIKFQGTVIGWPTPEVTWTKDGIPISKATNPELTFSNIGGHVSLTFPTSQLQHSGKYMCTAKNASGVATSSAQLVVRPRTVAPDFVRRLISEEVAEGEQLKWTVQVTGDPIPTITWMRNGMVIPHCDEVRLIDEGNGVHSMIIVKVEMADSGQFTCLAENIAGEARSTADLVIRPAGSEPGNYFHVTKVTQEKKVLGEEVNRNESFAIENPRTSVGLR</sequence>
<dbReference type="PROSITE" id="PS50835">
    <property type="entry name" value="IG_LIKE"/>
    <property type="match status" value="6"/>
</dbReference>
<dbReference type="PANTHER" id="PTHR47633">
    <property type="entry name" value="IMMUNOGLOBULIN"/>
    <property type="match status" value="1"/>
</dbReference>
<dbReference type="FunFam" id="2.60.40.10:FF:000107">
    <property type="entry name" value="Myosin, light chain kinase a"/>
    <property type="match status" value="1"/>
</dbReference>
<dbReference type="InterPro" id="IPR013098">
    <property type="entry name" value="Ig_I-set"/>
</dbReference>
<gene>
    <name evidence="9" type="ORF">X798_05029</name>
</gene>
<proteinExistence type="predicted"/>
<accession>A0A238BRN9</accession>
<feature type="domain" description="Ig-like" evidence="8">
    <location>
        <begin position="1003"/>
        <end position="1092"/>
    </location>
</feature>
<dbReference type="InterPro" id="IPR036179">
    <property type="entry name" value="Ig-like_dom_sf"/>
</dbReference>
<feature type="compositionally biased region" description="Basic and acidic residues" evidence="7">
    <location>
        <begin position="1337"/>
        <end position="1349"/>
    </location>
</feature>
<keyword evidence="2" id="KW-0963">Cytoplasm</keyword>
<dbReference type="InterPro" id="IPR003599">
    <property type="entry name" value="Ig_sub"/>
</dbReference>
<dbReference type="GO" id="GO:0045989">
    <property type="term" value="P:positive regulation of striated muscle contraction"/>
    <property type="evidence" value="ECO:0007669"/>
    <property type="project" value="UniProtKB-ARBA"/>
</dbReference>
<dbReference type="EMBL" id="KZ270018">
    <property type="protein sequence ID" value="OZC07922.1"/>
    <property type="molecule type" value="Genomic_DNA"/>
</dbReference>
<dbReference type="InterPro" id="IPR058157">
    <property type="entry name" value="Spectrin_met"/>
</dbReference>
<evidence type="ECO:0000313" key="10">
    <source>
        <dbReference type="Proteomes" id="UP000242913"/>
    </source>
</evidence>
<evidence type="ECO:0000256" key="2">
    <source>
        <dbReference type="ARBA" id="ARBA00022490"/>
    </source>
</evidence>
<feature type="region of interest" description="Disordered" evidence="7">
    <location>
        <begin position="1312"/>
        <end position="1349"/>
    </location>
</feature>
<dbReference type="Gene3D" id="1.20.58.60">
    <property type="match status" value="2"/>
</dbReference>
<dbReference type="Gene3D" id="2.60.40.10">
    <property type="entry name" value="Immunoglobulins"/>
    <property type="match status" value="6"/>
</dbReference>
<feature type="domain" description="Ig-like" evidence="8">
    <location>
        <begin position="891"/>
        <end position="979"/>
    </location>
</feature>
<comment type="subcellular location">
    <subcellularLocation>
        <location evidence="1">Cytoplasm</location>
    </subcellularLocation>
</comment>
<dbReference type="SMART" id="SM00409">
    <property type="entry name" value="IG"/>
    <property type="match status" value="6"/>
</dbReference>
<dbReference type="Pfam" id="PF25101">
    <property type="entry name" value="Spectrin_7"/>
    <property type="match status" value="1"/>
</dbReference>
<evidence type="ECO:0000256" key="6">
    <source>
        <dbReference type="SAM" id="Coils"/>
    </source>
</evidence>
<evidence type="ECO:0000259" key="8">
    <source>
        <dbReference type="PROSITE" id="PS50835"/>
    </source>
</evidence>
<dbReference type="Proteomes" id="UP000242913">
    <property type="component" value="Unassembled WGS sequence"/>
</dbReference>
<dbReference type="FunFam" id="2.60.40.10:FF:000425">
    <property type="entry name" value="Myosin light chain kinase"/>
    <property type="match status" value="3"/>
</dbReference>
<feature type="domain" description="Ig-like" evidence="8">
    <location>
        <begin position="1449"/>
        <end position="1538"/>
    </location>
</feature>
<evidence type="ECO:0000256" key="5">
    <source>
        <dbReference type="ARBA" id="ARBA00023319"/>
    </source>
</evidence>
<dbReference type="Pfam" id="PF07679">
    <property type="entry name" value="I-set"/>
    <property type="match status" value="6"/>
</dbReference>
<evidence type="ECO:0000256" key="1">
    <source>
        <dbReference type="ARBA" id="ARBA00004496"/>
    </source>
</evidence>
<protein>
    <recommendedName>
        <fullName evidence="8">Ig-like domain-containing protein</fullName>
    </recommendedName>
</protein>
<dbReference type="InterPro" id="IPR007110">
    <property type="entry name" value="Ig-like_dom"/>
</dbReference>
<feature type="domain" description="Ig-like" evidence="8">
    <location>
        <begin position="1159"/>
        <end position="1246"/>
    </location>
</feature>
<keyword evidence="5" id="KW-0393">Immunoglobulin domain</keyword>
<dbReference type="GO" id="GO:0060298">
    <property type="term" value="P:positive regulation of sarcomere organization"/>
    <property type="evidence" value="ECO:0007669"/>
    <property type="project" value="UniProtKB-ARBA"/>
</dbReference>
<keyword evidence="3" id="KW-0677">Repeat</keyword>
<dbReference type="GO" id="GO:0031672">
    <property type="term" value="C:A band"/>
    <property type="evidence" value="ECO:0007669"/>
    <property type="project" value="UniProtKB-ARBA"/>
</dbReference>
<dbReference type="InterPro" id="IPR013783">
    <property type="entry name" value="Ig-like_fold"/>
</dbReference>
<organism evidence="9 10">
    <name type="scientific">Onchocerca flexuosa</name>
    <dbReference type="NCBI Taxonomy" id="387005"/>
    <lineage>
        <taxon>Eukaryota</taxon>
        <taxon>Metazoa</taxon>
        <taxon>Ecdysozoa</taxon>
        <taxon>Nematoda</taxon>
        <taxon>Chromadorea</taxon>
        <taxon>Rhabditida</taxon>
        <taxon>Spirurina</taxon>
        <taxon>Spiruromorpha</taxon>
        <taxon>Filarioidea</taxon>
        <taxon>Onchocercidae</taxon>
        <taxon>Onchocerca</taxon>
    </lineage>
</organism>
<feature type="compositionally biased region" description="Polar residues" evidence="7">
    <location>
        <begin position="1323"/>
        <end position="1336"/>
    </location>
</feature>
<dbReference type="SUPFAM" id="SSF48726">
    <property type="entry name" value="Immunoglobulin"/>
    <property type="match status" value="6"/>
</dbReference>
<dbReference type="SUPFAM" id="SSF46966">
    <property type="entry name" value="Spectrin repeat"/>
    <property type="match status" value="2"/>
</dbReference>
<feature type="domain" description="Ig-like" evidence="8">
    <location>
        <begin position="1351"/>
        <end position="1441"/>
    </location>
</feature>
<evidence type="ECO:0000313" key="9">
    <source>
        <dbReference type="EMBL" id="OZC07922.1"/>
    </source>
</evidence>
<dbReference type="Pfam" id="PF25075">
    <property type="entry name" value="DUF7799"/>
    <property type="match status" value="1"/>
</dbReference>
<reference evidence="9 10" key="1">
    <citation type="submission" date="2015-12" db="EMBL/GenBank/DDBJ databases">
        <title>Draft genome of the nematode, Onchocerca flexuosa.</title>
        <authorList>
            <person name="Mitreva M."/>
        </authorList>
    </citation>
    <scope>NUCLEOTIDE SEQUENCE [LARGE SCALE GENOMIC DNA]</scope>
    <source>
        <strain evidence="9">Red Deer</strain>
    </source>
</reference>
<evidence type="ECO:0000256" key="4">
    <source>
        <dbReference type="ARBA" id="ARBA00023157"/>
    </source>
</evidence>
<evidence type="ECO:0000256" key="7">
    <source>
        <dbReference type="SAM" id="MobiDB-lite"/>
    </source>
</evidence>
<dbReference type="GO" id="GO:0019899">
    <property type="term" value="F:enzyme binding"/>
    <property type="evidence" value="ECO:0007669"/>
    <property type="project" value="UniProtKB-ARBA"/>
</dbReference>
<keyword evidence="4" id="KW-1015">Disulfide bond</keyword>
<feature type="domain" description="Ig-like" evidence="8">
    <location>
        <begin position="786"/>
        <end position="874"/>
    </location>
</feature>